<evidence type="ECO:0000259" key="8">
    <source>
        <dbReference type="PROSITE" id="PS50850"/>
    </source>
</evidence>
<organism evidence="9 10">
    <name type="scientific">Ventosimonas gracilis</name>
    <dbReference type="NCBI Taxonomy" id="1680762"/>
    <lineage>
        <taxon>Bacteria</taxon>
        <taxon>Pseudomonadati</taxon>
        <taxon>Pseudomonadota</taxon>
        <taxon>Gammaproteobacteria</taxon>
        <taxon>Pseudomonadales</taxon>
        <taxon>Ventosimonadaceae</taxon>
        <taxon>Ventosimonas</taxon>
    </lineage>
</organism>
<feature type="transmembrane region" description="Helical" evidence="7">
    <location>
        <begin position="82"/>
        <end position="100"/>
    </location>
</feature>
<feature type="transmembrane region" description="Helical" evidence="7">
    <location>
        <begin position="342"/>
        <end position="365"/>
    </location>
</feature>
<dbReference type="InterPro" id="IPR020846">
    <property type="entry name" value="MFS_dom"/>
</dbReference>
<dbReference type="InterPro" id="IPR050171">
    <property type="entry name" value="MFS_Transporters"/>
</dbReference>
<name>A0A139SSP5_9GAMM</name>
<feature type="domain" description="Major facilitator superfamily (MFS) profile" evidence="8">
    <location>
        <begin position="15"/>
        <end position="396"/>
    </location>
</feature>
<dbReference type="EMBL" id="LSZO01000163">
    <property type="protein sequence ID" value="KXU37470.1"/>
    <property type="molecule type" value="Genomic_DNA"/>
</dbReference>
<dbReference type="PANTHER" id="PTHR23517">
    <property type="entry name" value="RESISTANCE PROTEIN MDTM, PUTATIVE-RELATED-RELATED"/>
    <property type="match status" value="1"/>
</dbReference>
<keyword evidence="2" id="KW-0813">Transport</keyword>
<dbReference type="InterPro" id="IPR036259">
    <property type="entry name" value="MFS_trans_sf"/>
</dbReference>
<keyword evidence="5 7" id="KW-1133">Transmembrane helix</keyword>
<keyword evidence="3" id="KW-1003">Cell membrane</keyword>
<feature type="transmembrane region" description="Helical" evidence="7">
    <location>
        <begin position="169"/>
        <end position="188"/>
    </location>
</feature>
<feature type="transmembrane region" description="Helical" evidence="7">
    <location>
        <begin position="106"/>
        <end position="127"/>
    </location>
</feature>
<feature type="transmembrane region" description="Helical" evidence="7">
    <location>
        <begin position="20"/>
        <end position="41"/>
    </location>
</feature>
<dbReference type="GO" id="GO:0022857">
    <property type="term" value="F:transmembrane transporter activity"/>
    <property type="evidence" value="ECO:0007669"/>
    <property type="project" value="InterPro"/>
</dbReference>
<proteinExistence type="predicted"/>
<reference evidence="9 10" key="1">
    <citation type="submission" date="2016-02" db="EMBL/GenBank/DDBJ databases">
        <authorList>
            <person name="Wen L."/>
            <person name="He K."/>
            <person name="Yang H."/>
        </authorList>
    </citation>
    <scope>NUCLEOTIDE SEQUENCE [LARGE SCALE GENOMIC DNA]</scope>
    <source>
        <strain evidence="9 10">CV58</strain>
    </source>
</reference>
<feature type="transmembrane region" description="Helical" evidence="7">
    <location>
        <begin position="283"/>
        <end position="301"/>
    </location>
</feature>
<dbReference type="GO" id="GO:0005886">
    <property type="term" value="C:plasma membrane"/>
    <property type="evidence" value="ECO:0007669"/>
    <property type="project" value="UniProtKB-SubCell"/>
</dbReference>
<accession>A0A139SSP5</accession>
<dbReference type="CDD" id="cd17472">
    <property type="entry name" value="MFS_YajR_like"/>
    <property type="match status" value="1"/>
</dbReference>
<evidence type="ECO:0000256" key="3">
    <source>
        <dbReference type="ARBA" id="ARBA00022475"/>
    </source>
</evidence>
<dbReference type="PANTHER" id="PTHR23517:SF2">
    <property type="entry name" value="MULTIDRUG RESISTANCE PROTEIN MDTH"/>
    <property type="match status" value="1"/>
</dbReference>
<evidence type="ECO:0000256" key="7">
    <source>
        <dbReference type="SAM" id="Phobius"/>
    </source>
</evidence>
<evidence type="ECO:0000256" key="2">
    <source>
        <dbReference type="ARBA" id="ARBA00022448"/>
    </source>
</evidence>
<dbReference type="Pfam" id="PF07690">
    <property type="entry name" value="MFS_1"/>
    <property type="match status" value="1"/>
</dbReference>
<protein>
    <submittedName>
        <fullName evidence="9">MFS transporter</fullName>
    </submittedName>
</protein>
<sequence length="468" mass="49799">MQGRDERMSAGETRGTAALALVFAFRLMGMFMVLPVLATYGMELPGASATLIGFAIGGYGISQALLQIPFGMLSDRIGRKPIIYAGLLLFLAGSVLAANAETIWGVIGGRIVQGAGAISAAVMALLADVTREQHRSKAMAMFGMSIGLAFAVAMVAGPLLASAFGLSGLFWATALLALLGLLIVALWVPTPAKAQHLRETQLARSNWLPTLKHPELLRLNLGIFSLHAVLMATFVGLPLALEGAGKLPREQHWWVYLSALLIGFFAMLPFLIVAEKKRQMQKVLPLSVVLLLGCELFFWGFGSNLQSLVACAVLFFTAFNLLEASLPSLVSKLAPLGGKGTAMGIYATCQFLGIAIGGVLAGWLLSHGGTAAVFWGAAGFCALWLIFAATMQTPPYVTSLCLPLSPVALQDSSLQARLRRLPGVADVLLATEEAALYIKVDIQQTQRSTIEQMIEAASSNAKKPVWEK</sequence>
<evidence type="ECO:0000256" key="5">
    <source>
        <dbReference type="ARBA" id="ARBA00022989"/>
    </source>
</evidence>
<evidence type="ECO:0000256" key="6">
    <source>
        <dbReference type="ARBA" id="ARBA00023136"/>
    </source>
</evidence>
<keyword evidence="4 7" id="KW-0812">Transmembrane</keyword>
<dbReference type="InterPro" id="IPR011701">
    <property type="entry name" value="MFS"/>
</dbReference>
<feature type="transmembrane region" description="Helical" evidence="7">
    <location>
        <begin position="371"/>
        <end position="390"/>
    </location>
</feature>
<dbReference type="SUPFAM" id="SSF103473">
    <property type="entry name" value="MFS general substrate transporter"/>
    <property type="match status" value="1"/>
</dbReference>
<evidence type="ECO:0000256" key="1">
    <source>
        <dbReference type="ARBA" id="ARBA00004651"/>
    </source>
</evidence>
<dbReference type="Pfam" id="PF21987">
    <property type="entry name" value="YajR_YAM"/>
    <property type="match status" value="1"/>
</dbReference>
<dbReference type="InterPro" id="IPR054152">
    <property type="entry name" value="YajR_YAM"/>
</dbReference>
<comment type="subcellular location">
    <subcellularLocation>
        <location evidence="1">Cell membrane</location>
        <topology evidence="1">Multi-pass membrane protein</topology>
    </subcellularLocation>
</comment>
<dbReference type="AlphaFoldDB" id="A0A139SSP5"/>
<comment type="caution">
    <text evidence="9">The sequence shown here is derived from an EMBL/GenBank/DDBJ whole genome shotgun (WGS) entry which is preliminary data.</text>
</comment>
<gene>
    <name evidence="9" type="ORF">AXE65_03025</name>
</gene>
<feature type="transmembrane region" description="Helical" evidence="7">
    <location>
        <begin position="253"/>
        <end position="274"/>
    </location>
</feature>
<dbReference type="RefSeq" id="WP_068390600.1">
    <property type="nucleotide sequence ID" value="NZ_LSZO01000163.1"/>
</dbReference>
<feature type="transmembrane region" description="Helical" evidence="7">
    <location>
        <begin position="139"/>
        <end position="163"/>
    </location>
</feature>
<dbReference type="Proteomes" id="UP000072660">
    <property type="component" value="Unassembled WGS sequence"/>
</dbReference>
<keyword evidence="10" id="KW-1185">Reference proteome</keyword>
<dbReference type="OrthoDB" id="9764259at2"/>
<feature type="transmembrane region" description="Helical" evidence="7">
    <location>
        <begin position="221"/>
        <end position="241"/>
    </location>
</feature>
<evidence type="ECO:0000313" key="10">
    <source>
        <dbReference type="Proteomes" id="UP000072660"/>
    </source>
</evidence>
<feature type="transmembrane region" description="Helical" evidence="7">
    <location>
        <begin position="47"/>
        <end position="70"/>
    </location>
</feature>
<evidence type="ECO:0000256" key="4">
    <source>
        <dbReference type="ARBA" id="ARBA00022692"/>
    </source>
</evidence>
<keyword evidence="6 7" id="KW-0472">Membrane</keyword>
<dbReference type="Gene3D" id="3.30.70.100">
    <property type="match status" value="1"/>
</dbReference>
<feature type="transmembrane region" description="Helical" evidence="7">
    <location>
        <begin position="307"/>
        <end position="330"/>
    </location>
</feature>
<dbReference type="PROSITE" id="PS50850">
    <property type="entry name" value="MFS"/>
    <property type="match status" value="1"/>
</dbReference>
<evidence type="ECO:0000313" key="9">
    <source>
        <dbReference type="EMBL" id="KXU37470.1"/>
    </source>
</evidence>
<dbReference type="Gene3D" id="1.20.1250.20">
    <property type="entry name" value="MFS general substrate transporter like domains"/>
    <property type="match status" value="1"/>
</dbReference>